<evidence type="ECO:0000313" key="1">
    <source>
        <dbReference type="EMBL" id="KPH58652.1"/>
    </source>
</evidence>
<dbReference type="AlphaFoldDB" id="A0A0N1EQB5"/>
<name>A0A0N1EQB5_9GAMM</name>
<keyword evidence="2" id="KW-1185">Reference proteome</keyword>
<evidence type="ECO:0000313" key="2">
    <source>
        <dbReference type="Proteomes" id="UP000037848"/>
    </source>
</evidence>
<proteinExistence type="predicted"/>
<sequence>MQKIIEFKKTRFFGGIDTEALNQRIYKLNLDGWKVVNVGPITNFFGQVSGYVLLIENDEP</sequence>
<dbReference type="PATRIC" id="fig|187330.3.peg.2176"/>
<gene>
    <name evidence="1" type="ORF">ADS77_17680</name>
</gene>
<evidence type="ECO:0008006" key="3">
    <source>
        <dbReference type="Google" id="ProtNLM"/>
    </source>
</evidence>
<organism evidence="1 2">
    <name type="scientific">Pseudoalteromonas porphyrae</name>
    <dbReference type="NCBI Taxonomy" id="187330"/>
    <lineage>
        <taxon>Bacteria</taxon>
        <taxon>Pseudomonadati</taxon>
        <taxon>Pseudomonadota</taxon>
        <taxon>Gammaproteobacteria</taxon>
        <taxon>Alteromonadales</taxon>
        <taxon>Pseudoalteromonadaceae</taxon>
        <taxon>Pseudoalteromonas</taxon>
    </lineage>
</organism>
<dbReference type="EMBL" id="LHPH01000025">
    <property type="protein sequence ID" value="KPH58652.1"/>
    <property type="molecule type" value="Genomic_DNA"/>
</dbReference>
<dbReference type="Proteomes" id="UP000037848">
    <property type="component" value="Unassembled WGS sequence"/>
</dbReference>
<protein>
    <recommendedName>
        <fullName evidence="3">DUF4177 domain-containing protein</fullName>
    </recommendedName>
</protein>
<reference evidence="1 2" key="1">
    <citation type="submission" date="2015-08" db="EMBL/GenBank/DDBJ databases">
        <title>Draft Genome Sequence of Pseudoalteromonas porphyrae UCD-SED14.</title>
        <authorList>
            <person name="Coil D.A."/>
            <person name="Jospin G."/>
            <person name="Lee R.D."/>
            <person name="Eisen J.A."/>
        </authorList>
    </citation>
    <scope>NUCLEOTIDE SEQUENCE [LARGE SCALE GENOMIC DNA]</scope>
    <source>
        <strain evidence="1 2">UCD-SED14</strain>
    </source>
</reference>
<comment type="caution">
    <text evidence="1">The sequence shown here is derived from an EMBL/GenBank/DDBJ whole genome shotgun (WGS) entry which is preliminary data.</text>
</comment>
<dbReference type="OrthoDB" id="6298386at2"/>
<accession>A0A0N1EQB5</accession>
<dbReference type="STRING" id="187330.AMS58_17910"/>